<evidence type="ECO:0000259" key="1">
    <source>
        <dbReference type="Pfam" id="PF11510"/>
    </source>
</evidence>
<name>A0A3B4BM35_9GOBI</name>
<evidence type="ECO:0000313" key="2">
    <source>
        <dbReference type="Ensembl" id="ENSPMGP00000029597.1"/>
    </source>
</evidence>
<dbReference type="GO" id="GO:0043240">
    <property type="term" value="C:Fanconi anaemia nuclear complex"/>
    <property type="evidence" value="ECO:0007669"/>
    <property type="project" value="InterPro"/>
</dbReference>
<dbReference type="STRING" id="409849.ENSPMGP00000029597"/>
<sequence>MKILVLWSVISVRMLVERFEGPEKLLVQALLSGIHGVHRALEVFRKQQRANSGTSLDHFIQGFCKDEVTSAPGPEKGPLFTKPLVCLFPRLFQQNLLEFVYHLHHVLPQSTLRHLLDCIKQDCPPNSWVSSLVTQLERQLGIDQEKPLFSAQCGQRLTKLIHQLPRSDEAGGWASCFNLPLSSAPHSGPALPGVVSQRKRKSSDIYQDLDSEETSQNKRMRGNISVLQLKDLIESNSEVRGNAYKTDHIFETSRVLVLCYNPCVFLQWDQSSSDVVKVLNDCDPAQLEVVCSTINLPKIPEHILPKLCSSVLALSPDLSFSTATTFIRNLLLEKILSLSEPASRCLVTTVTSLCSRYPRPMCHALFEHVLEDRNIGNLQADLLNKLVESCLDSHYKLQTLQMTFKVQWNEAVLSIIHCLLDSKLDISEELFTQFTEQLMSQASAFTKSVKFAKMLLTVLTKYNSSITATHKHTLSNCLMLNDTFLKKSLQAALKRITHT</sequence>
<dbReference type="InterPro" id="IPR021025">
    <property type="entry name" value="Fanconi_anaemia_gr_E_prot_C"/>
</dbReference>
<organism evidence="2 3">
    <name type="scientific">Periophthalmus magnuspinnatus</name>
    <dbReference type="NCBI Taxonomy" id="409849"/>
    <lineage>
        <taxon>Eukaryota</taxon>
        <taxon>Metazoa</taxon>
        <taxon>Chordata</taxon>
        <taxon>Craniata</taxon>
        <taxon>Vertebrata</taxon>
        <taxon>Euteleostomi</taxon>
        <taxon>Actinopterygii</taxon>
        <taxon>Neopterygii</taxon>
        <taxon>Teleostei</taxon>
        <taxon>Neoteleostei</taxon>
        <taxon>Acanthomorphata</taxon>
        <taxon>Gobiaria</taxon>
        <taxon>Gobiiformes</taxon>
        <taxon>Gobioidei</taxon>
        <taxon>Gobiidae</taxon>
        <taxon>Oxudercinae</taxon>
        <taxon>Periophthalmus</taxon>
    </lineage>
</organism>
<dbReference type="Proteomes" id="UP000261520">
    <property type="component" value="Unplaced"/>
</dbReference>
<dbReference type="GO" id="GO:0036297">
    <property type="term" value="P:interstrand cross-link repair"/>
    <property type="evidence" value="ECO:0007669"/>
    <property type="project" value="InterPro"/>
</dbReference>
<dbReference type="Ensembl" id="ENSPMGT00000031503.1">
    <property type="protein sequence ID" value="ENSPMGP00000029597.1"/>
    <property type="gene ID" value="ENSPMGG00000023815.1"/>
</dbReference>
<reference evidence="2" key="1">
    <citation type="submission" date="2025-08" db="UniProtKB">
        <authorList>
            <consortium name="Ensembl"/>
        </authorList>
    </citation>
    <scope>IDENTIFICATION</scope>
</reference>
<reference evidence="2" key="2">
    <citation type="submission" date="2025-09" db="UniProtKB">
        <authorList>
            <consortium name="Ensembl"/>
        </authorList>
    </citation>
    <scope>IDENTIFICATION</scope>
</reference>
<keyword evidence="3" id="KW-1185">Reference proteome</keyword>
<dbReference type="InterPro" id="IPR039685">
    <property type="entry name" value="FANCE"/>
</dbReference>
<dbReference type="PANTHER" id="PTHR32094">
    <property type="entry name" value="FANCONI ANEMIA GROUP E PROTEIN"/>
    <property type="match status" value="1"/>
</dbReference>
<protein>
    <recommendedName>
        <fullName evidence="1">Fanconi Anaemia group E protein C-terminal domain-containing protein</fullName>
    </recommendedName>
</protein>
<evidence type="ECO:0000313" key="3">
    <source>
        <dbReference type="Proteomes" id="UP000261520"/>
    </source>
</evidence>
<dbReference type="PANTHER" id="PTHR32094:SF5">
    <property type="entry name" value="FANCONI ANEMIA GROUP E PROTEIN"/>
    <property type="match status" value="1"/>
</dbReference>
<feature type="domain" description="Fanconi Anaemia group E protein C-terminal" evidence="1">
    <location>
        <begin position="276"/>
        <end position="496"/>
    </location>
</feature>
<proteinExistence type="predicted"/>
<dbReference type="Gene3D" id="1.25.40.480">
    <property type="match status" value="1"/>
</dbReference>
<dbReference type="CDD" id="cd07439">
    <property type="entry name" value="FANCE_c-term"/>
    <property type="match status" value="1"/>
</dbReference>
<dbReference type="Pfam" id="PF11510">
    <property type="entry name" value="FA_FANCE"/>
    <property type="match status" value="1"/>
</dbReference>
<dbReference type="AlphaFoldDB" id="A0A3B4BM35"/>
<accession>A0A3B4BM35</accession>